<dbReference type="CTD" id="20329109"/>
<dbReference type="RefSeq" id="XP_009174157.1">
    <property type="nucleotide sequence ID" value="XM_009175893.1"/>
</dbReference>
<dbReference type="GO" id="GO:0016226">
    <property type="term" value="P:iron-sulfur cluster assembly"/>
    <property type="evidence" value="ECO:0007669"/>
    <property type="project" value="TreeGrafter"/>
</dbReference>
<accession>A0A074Z4U2</accession>
<evidence type="ECO:0008006" key="5">
    <source>
        <dbReference type="Google" id="ProtNLM"/>
    </source>
</evidence>
<comment type="similarity">
    <text evidence="1">Belongs to the BolA/IbaG family.</text>
</comment>
<dbReference type="InterPro" id="IPR002634">
    <property type="entry name" value="BolA"/>
</dbReference>
<organism evidence="3 4">
    <name type="scientific">Opisthorchis viverrini</name>
    <name type="common">Southeast Asian liver fluke</name>
    <dbReference type="NCBI Taxonomy" id="6198"/>
    <lineage>
        <taxon>Eukaryota</taxon>
        <taxon>Metazoa</taxon>
        <taxon>Spiralia</taxon>
        <taxon>Lophotrochozoa</taxon>
        <taxon>Platyhelminthes</taxon>
        <taxon>Trematoda</taxon>
        <taxon>Digenea</taxon>
        <taxon>Opisthorchiida</taxon>
        <taxon>Opisthorchiata</taxon>
        <taxon>Opisthorchiidae</taxon>
        <taxon>Opisthorchis</taxon>
    </lineage>
</organism>
<dbReference type="PANTHER" id="PTHR46230">
    <property type="match status" value="1"/>
</dbReference>
<protein>
    <recommendedName>
        <fullName evidence="5">BolA-like protein</fullName>
    </recommendedName>
</protein>
<dbReference type="AlphaFoldDB" id="A0A074Z4U2"/>
<gene>
    <name evidence="3" type="ORF">T265_14943</name>
</gene>
<proteinExistence type="inferred from homology"/>
<sequence>MLRTTSVALRLLQRNFSSQGPRESRICKQLTEQFKPVRLKVLNESRKHYRDAGVETHFKITIVSSSFENCSEVQRQRLITNALSEEFQSGLIALSITARSPSEPLDDHASPPCLNHPSTQWKQQYPAVAS</sequence>
<reference evidence="3 4" key="1">
    <citation type="submission" date="2013-11" db="EMBL/GenBank/DDBJ databases">
        <title>Opisthorchis viverrini - life in the bile duct.</title>
        <authorList>
            <person name="Young N.D."/>
            <person name="Nagarajan N."/>
            <person name="Lin S.J."/>
            <person name="Korhonen P.K."/>
            <person name="Jex A.R."/>
            <person name="Hall R.S."/>
            <person name="Safavi-Hemami H."/>
            <person name="Kaewkong W."/>
            <person name="Bertrand D."/>
            <person name="Gao S."/>
            <person name="Seet Q."/>
            <person name="Wongkham S."/>
            <person name="Teh B.T."/>
            <person name="Wongkham C."/>
            <person name="Intapan P.M."/>
            <person name="Maleewong W."/>
            <person name="Yang X."/>
            <person name="Hu M."/>
            <person name="Wang Z."/>
            <person name="Hofmann A."/>
            <person name="Sternberg P.W."/>
            <person name="Tan P."/>
            <person name="Wang J."/>
            <person name="Gasser R.B."/>
        </authorList>
    </citation>
    <scope>NUCLEOTIDE SEQUENCE [LARGE SCALE GENOMIC DNA]</scope>
</reference>
<dbReference type="PANTHER" id="PTHR46230:SF7">
    <property type="entry name" value="BOLA-LIKE PROTEIN 1"/>
    <property type="match status" value="1"/>
</dbReference>
<evidence type="ECO:0000256" key="1">
    <source>
        <dbReference type="RuleBase" id="RU003860"/>
    </source>
</evidence>
<dbReference type="STRING" id="6198.A0A074Z4U2"/>
<dbReference type="Pfam" id="PF01722">
    <property type="entry name" value="BolA"/>
    <property type="match status" value="1"/>
</dbReference>
<evidence type="ECO:0000313" key="4">
    <source>
        <dbReference type="Proteomes" id="UP000054324"/>
    </source>
</evidence>
<dbReference type="OrthoDB" id="4983at2759"/>
<dbReference type="InterPro" id="IPR036065">
    <property type="entry name" value="BolA-like_sf"/>
</dbReference>
<dbReference type="Gene3D" id="3.30.300.90">
    <property type="entry name" value="BolA-like"/>
    <property type="match status" value="1"/>
</dbReference>
<keyword evidence="4" id="KW-1185">Reference proteome</keyword>
<dbReference type="EMBL" id="KL596919">
    <property type="protein sequence ID" value="KER22101.1"/>
    <property type="molecule type" value="Genomic_DNA"/>
</dbReference>
<evidence type="ECO:0000256" key="2">
    <source>
        <dbReference type="SAM" id="MobiDB-lite"/>
    </source>
</evidence>
<evidence type="ECO:0000313" key="3">
    <source>
        <dbReference type="EMBL" id="KER22101.1"/>
    </source>
</evidence>
<dbReference type="SUPFAM" id="SSF82657">
    <property type="entry name" value="BolA-like"/>
    <property type="match status" value="1"/>
</dbReference>
<dbReference type="KEGG" id="ovi:T265_14943"/>
<dbReference type="GeneID" id="20329109"/>
<dbReference type="Proteomes" id="UP000054324">
    <property type="component" value="Unassembled WGS sequence"/>
</dbReference>
<feature type="region of interest" description="Disordered" evidence="2">
    <location>
        <begin position="101"/>
        <end position="130"/>
    </location>
</feature>
<name>A0A074Z4U2_OPIVI</name>